<dbReference type="Proteomes" id="UP001596432">
    <property type="component" value="Unassembled WGS sequence"/>
</dbReference>
<dbReference type="GeneID" id="78823074"/>
<keyword evidence="2" id="KW-1185">Reference proteome</keyword>
<protein>
    <submittedName>
        <fullName evidence="1">Uncharacterized protein</fullName>
    </submittedName>
</protein>
<sequence length="230" mass="26024">MSDQSTTFDDHDPLAHSILKVLEDFTDEIGARECTAHFDKVVDGKYYLKGKHLIQNPERFTEDQLVFPMLRQAFGYSLRPQPKQYAPRWPRSGGVPDIAITSLPIDVAMQNDVRFFGEVKPPKKLKNARNDMEEYLDSDLDVHAVALLTDGFDWELWVRPKGESVAELGDPHAEASLKDSLRTVQSRNKVTEPYQPHQVRTNIDTDAFSAFTADSVLTVIEEEFGVTASQ</sequence>
<name>A0ABD5Y5U1_9EURY</name>
<reference evidence="1 2" key="1">
    <citation type="journal article" date="2019" name="Int. J. Syst. Evol. Microbiol.">
        <title>The Global Catalogue of Microorganisms (GCM) 10K type strain sequencing project: providing services to taxonomists for standard genome sequencing and annotation.</title>
        <authorList>
            <consortium name="The Broad Institute Genomics Platform"/>
            <consortium name="The Broad Institute Genome Sequencing Center for Infectious Disease"/>
            <person name="Wu L."/>
            <person name="Ma J."/>
        </authorList>
    </citation>
    <scope>NUCLEOTIDE SEQUENCE [LARGE SCALE GENOMIC DNA]</scope>
    <source>
        <strain evidence="1 2">XZYJT29</strain>
    </source>
</reference>
<accession>A0ABD5Y5U1</accession>
<proteinExistence type="predicted"/>
<dbReference type="EMBL" id="JBHTAS010000001">
    <property type="protein sequence ID" value="MFC7142725.1"/>
    <property type="molecule type" value="Genomic_DNA"/>
</dbReference>
<organism evidence="1 2">
    <name type="scientific">Halosimplex aquaticum</name>
    <dbReference type="NCBI Taxonomy" id="3026162"/>
    <lineage>
        <taxon>Archaea</taxon>
        <taxon>Methanobacteriati</taxon>
        <taxon>Methanobacteriota</taxon>
        <taxon>Stenosarchaea group</taxon>
        <taxon>Halobacteria</taxon>
        <taxon>Halobacteriales</taxon>
        <taxon>Haloarculaceae</taxon>
        <taxon>Halosimplex</taxon>
    </lineage>
</organism>
<gene>
    <name evidence="1" type="ORF">ACFQMA_23180</name>
</gene>
<evidence type="ECO:0000313" key="2">
    <source>
        <dbReference type="Proteomes" id="UP001596432"/>
    </source>
</evidence>
<dbReference type="RefSeq" id="WP_274323778.1">
    <property type="nucleotide sequence ID" value="NZ_CP118158.1"/>
</dbReference>
<dbReference type="AlphaFoldDB" id="A0ABD5Y5U1"/>
<comment type="caution">
    <text evidence="1">The sequence shown here is derived from an EMBL/GenBank/DDBJ whole genome shotgun (WGS) entry which is preliminary data.</text>
</comment>
<evidence type="ECO:0000313" key="1">
    <source>
        <dbReference type="EMBL" id="MFC7142725.1"/>
    </source>
</evidence>